<gene>
    <name evidence="1" type="ORF">MANES_13G102550v8</name>
</gene>
<keyword evidence="2" id="KW-1185">Reference proteome</keyword>
<dbReference type="Proteomes" id="UP000091857">
    <property type="component" value="Chromosome 13"/>
</dbReference>
<evidence type="ECO:0000313" key="2">
    <source>
        <dbReference type="Proteomes" id="UP000091857"/>
    </source>
</evidence>
<evidence type="ECO:0000313" key="1">
    <source>
        <dbReference type="EMBL" id="KAG8641066.1"/>
    </source>
</evidence>
<sequence>MAKDHRNPSIQGISNVDEKSVSNISFSETFHSSVHIIHRYNLNLCCNFMFCCKIYHLLRLQLHSSNATLPSYPSCS</sequence>
<protein>
    <submittedName>
        <fullName evidence="1">Uncharacterized protein</fullName>
    </submittedName>
</protein>
<name>A0ACB7GQW6_MANES</name>
<dbReference type="EMBL" id="CM004399">
    <property type="protein sequence ID" value="KAG8641066.1"/>
    <property type="molecule type" value="Genomic_DNA"/>
</dbReference>
<organism evidence="1 2">
    <name type="scientific">Manihot esculenta</name>
    <name type="common">Cassava</name>
    <name type="synonym">Jatropha manihot</name>
    <dbReference type="NCBI Taxonomy" id="3983"/>
    <lineage>
        <taxon>Eukaryota</taxon>
        <taxon>Viridiplantae</taxon>
        <taxon>Streptophyta</taxon>
        <taxon>Embryophyta</taxon>
        <taxon>Tracheophyta</taxon>
        <taxon>Spermatophyta</taxon>
        <taxon>Magnoliopsida</taxon>
        <taxon>eudicotyledons</taxon>
        <taxon>Gunneridae</taxon>
        <taxon>Pentapetalae</taxon>
        <taxon>rosids</taxon>
        <taxon>fabids</taxon>
        <taxon>Malpighiales</taxon>
        <taxon>Euphorbiaceae</taxon>
        <taxon>Crotonoideae</taxon>
        <taxon>Manihoteae</taxon>
        <taxon>Manihot</taxon>
    </lineage>
</organism>
<proteinExistence type="predicted"/>
<reference evidence="2" key="1">
    <citation type="journal article" date="2016" name="Nat. Biotechnol.">
        <title>Sequencing wild and cultivated cassava and related species reveals extensive interspecific hybridization and genetic diversity.</title>
        <authorList>
            <person name="Bredeson J.V."/>
            <person name="Lyons J.B."/>
            <person name="Prochnik S.E."/>
            <person name="Wu G.A."/>
            <person name="Ha C.M."/>
            <person name="Edsinger-Gonzales E."/>
            <person name="Grimwood J."/>
            <person name="Schmutz J."/>
            <person name="Rabbi I.Y."/>
            <person name="Egesi C."/>
            <person name="Nauluvula P."/>
            <person name="Lebot V."/>
            <person name="Ndunguru J."/>
            <person name="Mkamilo G."/>
            <person name="Bart R.S."/>
            <person name="Setter T.L."/>
            <person name="Gleadow R.M."/>
            <person name="Kulakow P."/>
            <person name="Ferguson M.E."/>
            <person name="Rounsley S."/>
            <person name="Rokhsar D.S."/>
        </authorList>
    </citation>
    <scope>NUCLEOTIDE SEQUENCE [LARGE SCALE GENOMIC DNA]</scope>
    <source>
        <strain evidence="2">cv. AM560-2</strain>
    </source>
</reference>
<accession>A0ACB7GQW6</accession>
<comment type="caution">
    <text evidence="1">The sequence shown here is derived from an EMBL/GenBank/DDBJ whole genome shotgun (WGS) entry which is preliminary data.</text>
</comment>